<reference evidence="2" key="1">
    <citation type="journal article" date="2021" name="PeerJ">
        <title>Extensive microbial diversity within the chicken gut microbiome revealed by metagenomics and culture.</title>
        <authorList>
            <person name="Gilroy R."/>
            <person name="Ravi A."/>
            <person name="Getino M."/>
            <person name="Pursley I."/>
            <person name="Horton D.L."/>
            <person name="Alikhan N.F."/>
            <person name="Baker D."/>
            <person name="Gharbi K."/>
            <person name="Hall N."/>
            <person name="Watson M."/>
            <person name="Adriaenssens E.M."/>
            <person name="Foster-Nyarko E."/>
            <person name="Jarju S."/>
            <person name="Secka A."/>
            <person name="Antonio M."/>
            <person name="Oren A."/>
            <person name="Chaudhuri R.R."/>
            <person name="La Ragione R."/>
            <person name="Hildebrand F."/>
            <person name="Pallen M.J."/>
        </authorList>
    </citation>
    <scope>NUCLEOTIDE SEQUENCE</scope>
    <source>
        <strain evidence="2">B5-657</strain>
    </source>
</reference>
<gene>
    <name evidence="2" type="ORF">H9872_10805</name>
</gene>
<name>A0A9E2KF28_9FIRM</name>
<dbReference type="Proteomes" id="UP000824229">
    <property type="component" value="Unassembled WGS sequence"/>
</dbReference>
<proteinExistence type="predicted"/>
<evidence type="ECO:0008006" key="4">
    <source>
        <dbReference type="Google" id="ProtNLM"/>
    </source>
</evidence>
<evidence type="ECO:0000313" key="2">
    <source>
        <dbReference type="EMBL" id="MBU3805226.1"/>
    </source>
</evidence>
<organism evidence="2 3">
    <name type="scientific">Candidatus Cellulosilyticum pullistercoris</name>
    <dbReference type="NCBI Taxonomy" id="2838521"/>
    <lineage>
        <taxon>Bacteria</taxon>
        <taxon>Bacillati</taxon>
        <taxon>Bacillota</taxon>
        <taxon>Clostridia</taxon>
        <taxon>Lachnospirales</taxon>
        <taxon>Cellulosilyticaceae</taxon>
        <taxon>Cellulosilyticum</taxon>
    </lineage>
</organism>
<dbReference type="AlphaFoldDB" id="A0A9E2KF28"/>
<comment type="caution">
    <text evidence="2">The sequence shown here is derived from an EMBL/GenBank/DDBJ whole genome shotgun (WGS) entry which is preliminary data.</text>
</comment>
<dbReference type="EMBL" id="JAHLFQ010000254">
    <property type="protein sequence ID" value="MBU3805226.1"/>
    <property type="molecule type" value="Genomic_DNA"/>
</dbReference>
<accession>A0A9E2KF28</accession>
<evidence type="ECO:0000313" key="3">
    <source>
        <dbReference type="Proteomes" id="UP000824229"/>
    </source>
</evidence>
<evidence type="ECO:0000256" key="1">
    <source>
        <dbReference type="SAM" id="Phobius"/>
    </source>
</evidence>
<sequence>MKNRMKDFPLTVEEVRALIKREDSKRCVWFVIGASVIAVLIALIIWIANKREKDLEEHYEYFDDDFDELDENFDEFDESIYDDEDEEQIEYVKIKDFINDEEVATEEVEEVAEEEK</sequence>
<keyword evidence="1" id="KW-0812">Transmembrane</keyword>
<keyword evidence="1" id="KW-0472">Membrane</keyword>
<protein>
    <recommendedName>
        <fullName evidence="4">DUF4366 domain-containing protein</fullName>
    </recommendedName>
</protein>
<keyword evidence="1" id="KW-1133">Transmembrane helix</keyword>
<feature type="transmembrane region" description="Helical" evidence="1">
    <location>
        <begin position="27"/>
        <end position="48"/>
    </location>
</feature>
<reference evidence="2" key="2">
    <citation type="submission" date="2021-04" db="EMBL/GenBank/DDBJ databases">
        <authorList>
            <person name="Gilroy R."/>
        </authorList>
    </citation>
    <scope>NUCLEOTIDE SEQUENCE</scope>
    <source>
        <strain evidence="2">B5-657</strain>
    </source>
</reference>